<sequence length="184" mass="20238">MIIEIGCILYVSLIQHIQANENCYYGNETTISTINCAGRCCPGTATSAQTACCSSSISWELAIPILVVVMICFVVICLRYFRSGFHLCCQECRRCPRRGRTRATLSSQAPANNNPIFIVNNQDLPDYETVTKDTLTKDANPPSYNFVAAHPSDFDTDARVPSSPPQYRSRSNTAVVTTEPNASV</sequence>
<evidence type="ECO:0000256" key="1">
    <source>
        <dbReference type="SAM" id="MobiDB-lite"/>
    </source>
</evidence>
<dbReference type="Proteomes" id="UP000663865">
    <property type="component" value="Unassembled WGS sequence"/>
</dbReference>
<keyword evidence="2" id="KW-1133">Transmembrane helix</keyword>
<dbReference type="EMBL" id="CAJNYT010003119">
    <property type="protein sequence ID" value="CAF3527989.1"/>
    <property type="molecule type" value="Genomic_DNA"/>
</dbReference>
<evidence type="ECO:0000256" key="2">
    <source>
        <dbReference type="SAM" id="Phobius"/>
    </source>
</evidence>
<feature type="compositionally biased region" description="Polar residues" evidence="1">
    <location>
        <begin position="165"/>
        <end position="184"/>
    </location>
</feature>
<evidence type="ECO:0000313" key="4">
    <source>
        <dbReference type="EMBL" id="CAF3371699.1"/>
    </source>
</evidence>
<dbReference type="AlphaFoldDB" id="A0A817XXU5"/>
<reference evidence="4" key="1">
    <citation type="submission" date="2021-02" db="EMBL/GenBank/DDBJ databases">
        <authorList>
            <person name="Nowell W R."/>
        </authorList>
    </citation>
    <scope>NUCLEOTIDE SEQUENCE</scope>
</reference>
<protein>
    <submittedName>
        <fullName evidence="4">Uncharacterized protein</fullName>
    </submittedName>
</protein>
<keyword evidence="2" id="KW-0812">Transmembrane</keyword>
<proteinExistence type="predicted"/>
<dbReference type="EMBL" id="CAJNYV010000627">
    <property type="protein sequence ID" value="CAF3371699.1"/>
    <property type="molecule type" value="Genomic_DNA"/>
</dbReference>
<feature type="region of interest" description="Disordered" evidence="1">
    <location>
        <begin position="154"/>
        <end position="184"/>
    </location>
</feature>
<dbReference type="EMBL" id="CAJOBS010002962">
    <property type="protein sequence ID" value="CAF4841001.1"/>
    <property type="molecule type" value="Genomic_DNA"/>
</dbReference>
<feature type="chain" id="PRO_5044132375" evidence="3">
    <location>
        <begin position="20"/>
        <end position="184"/>
    </location>
</feature>
<dbReference type="Proteomes" id="UP000663872">
    <property type="component" value="Unassembled WGS sequence"/>
</dbReference>
<feature type="signal peptide" evidence="3">
    <location>
        <begin position="1"/>
        <end position="19"/>
    </location>
</feature>
<evidence type="ECO:0000313" key="6">
    <source>
        <dbReference type="EMBL" id="CAF4841001.1"/>
    </source>
</evidence>
<name>A0A817XXU5_9BILA</name>
<feature type="transmembrane region" description="Helical" evidence="2">
    <location>
        <begin position="61"/>
        <end position="81"/>
    </location>
</feature>
<dbReference type="Proteomes" id="UP000663848">
    <property type="component" value="Unassembled WGS sequence"/>
</dbReference>
<accession>A0A817XXU5</accession>
<organism evidence="4 8">
    <name type="scientific">Rotaria socialis</name>
    <dbReference type="NCBI Taxonomy" id="392032"/>
    <lineage>
        <taxon>Eukaryota</taxon>
        <taxon>Metazoa</taxon>
        <taxon>Spiralia</taxon>
        <taxon>Gnathifera</taxon>
        <taxon>Rotifera</taxon>
        <taxon>Eurotatoria</taxon>
        <taxon>Bdelloidea</taxon>
        <taxon>Philodinida</taxon>
        <taxon>Philodinidae</taxon>
        <taxon>Rotaria</taxon>
    </lineage>
</organism>
<dbReference type="Proteomes" id="UP000663838">
    <property type="component" value="Unassembled WGS sequence"/>
</dbReference>
<evidence type="ECO:0000313" key="5">
    <source>
        <dbReference type="EMBL" id="CAF3527989.1"/>
    </source>
</evidence>
<evidence type="ECO:0000313" key="7">
    <source>
        <dbReference type="EMBL" id="CAF4864646.1"/>
    </source>
</evidence>
<dbReference type="EMBL" id="CAJOBR010007529">
    <property type="protein sequence ID" value="CAF4864646.1"/>
    <property type="molecule type" value="Genomic_DNA"/>
</dbReference>
<gene>
    <name evidence="5" type="ORF">GRG538_LOCUS19106</name>
    <name evidence="4" type="ORF">KIK155_LOCUS5459</name>
    <name evidence="7" type="ORF">QYT958_LOCUS28187</name>
    <name evidence="6" type="ORF">TOA249_LOCUS26069</name>
</gene>
<keyword evidence="2" id="KW-0472">Membrane</keyword>
<evidence type="ECO:0000313" key="8">
    <source>
        <dbReference type="Proteomes" id="UP000663865"/>
    </source>
</evidence>
<keyword evidence="3" id="KW-0732">Signal</keyword>
<evidence type="ECO:0000256" key="3">
    <source>
        <dbReference type="SAM" id="SignalP"/>
    </source>
</evidence>
<comment type="caution">
    <text evidence="4">The sequence shown here is derived from an EMBL/GenBank/DDBJ whole genome shotgun (WGS) entry which is preliminary data.</text>
</comment>